<accession>A0ACC0BBR7</accession>
<protein>
    <submittedName>
        <fullName evidence="1">Uncharacterized protein</fullName>
    </submittedName>
</protein>
<organism evidence="1 2">
    <name type="scientific">Catharanthus roseus</name>
    <name type="common">Madagascar periwinkle</name>
    <name type="synonym">Vinca rosea</name>
    <dbReference type="NCBI Taxonomy" id="4058"/>
    <lineage>
        <taxon>Eukaryota</taxon>
        <taxon>Viridiplantae</taxon>
        <taxon>Streptophyta</taxon>
        <taxon>Embryophyta</taxon>
        <taxon>Tracheophyta</taxon>
        <taxon>Spermatophyta</taxon>
        <taxon>Magnoliopsida</taxon>
        <taxon>eudicotyledons</taxon>
        <taxon>Gunneridae</taxon>
        <taxon>Pentapetalae</taxon>
        <taxon>asterids</taxon>
        <taxon>lamiids</taxon>
        <taxon>Gentianales</taxon>
        <taxon>Apocynaceae</taxon>
        <taxon>Rauvolfioideae</taxon>
        <taxon>Vinceae</taxon>
        <taxon>Catharanthinae</taxon>
        <taxon>Catharanthus</taxon>
    </lineage>
</organism>
<name>A0ACC0BBR7_CATRO</name>
<reference evidence="2" key="1">
    <citation type="journal article" date="2023" name="Nat. Plants">
        <title>Single-cell RNA sequencing provides a high-resolution roadmap for understanding the multicellular compartmentation of specialized metabolism.</title>
        <authorList>
            <person name="Sun S."/>
            <person name="Shen X."/>
            <person name="Li Y."/>
            <person name="Li Y."/>
            <person name="Wang S."/>
            <person name="Li R."/>
            <person name="Zhang H."/>
            <person name="Shen G."/>
            <person name="Guo B."/>
            <person name="Wei J."/>
            <person name="Xu J."/>
            <person name="St-Pierre B."/>
            <person name="Chen S."/>
            <person name="Sun C."/>
        </authorList>
    </citation>
    <scope>NUCLEOTIDE SEQUENCE [LARGE SCALE GENOMIC DNA]</scope>
</reference>
<dbReference type="EMBL" id="CM044703">
    <property type="protein sequence ID" value="KAI5670099.1"/>
    <property type="molecule type" value="Genomic_DNA"/>
</dbReference>
<evidence type="ECO:0000313" key="2">
    <source>
        <dbReference type="Proteomes" id="UP001060085"/>
    </source>
</evidence>
<sequence>MKLEAMSLLNDLLFLLLIPFIIYIVLVFNYSWLFKTSKAKKPLNPPSPPKLPIIGNLHQVGSIPPRSLKSLAEKHGPIMLLHFGTKPVIVISSADAAKEVMRTHDLSFADRPKTYAAKKLLYQFKDMSFCPYGEYWRQIRSISVLQLLSYKRVQSFRGIREEEVAIMVEKIKQSCASSSILNADEIFLNLTNDIVCRAAFGRKFSEEKGGSQYVNKLFRDLTTLLGDFNVGDFIPWLRWVNYVNGFEEKVNRVAKEMDEYLEHVLDGTRKRLESVGDGELNQQSFATVLFEFQRNNANDFAGDRDFVKALILDMIVGGTDTTQALLEWIMVELLRNKSVMIHLKKEVREVVGSKPDITDEDLEKMQYLHAVIKEALRLHPSVPLLVPREARENVNLMGYHVQKGTRVIINAWAIGRDPTYWDEPDEFKPERFLSSSLDFKGLNFHYIPFGSGRRSCPGTTFALGILELALANLMHKFDFELPDGIKGEDLDMKEMAGSIYHKKIPLLFVAKTC</sequence>
<comment type="caution">
    <text evidence="1">The sequence shown here is derived from an EMBL/GenBank/DDBJ whole genome shotgun (WGS) entry which is preliminary data.</text>
</comment>
<proteinExistence type="predicted"/>
<evidence type="ECO:0000313" key="1">
    <source>
        <dbReference type="EMBL" id="KAI5670099.1"/>
    </source>
</evidence>
<keyword evidence="2" id="KW-1185">Reference proteome</keyword>
<gene>
    <name evidence="1" type="ORF">M9H77_10463</name>
</gene>
<dbReference type="Proteomes" id="UP001060085">
    <property type="component" value="Linkage Group LG03"/>
</dbReference>